<dbReference type="KEGG" id="ngr:NAEGRDRAFT_62571"/>
<dbReference type="EMBL" id="GG738848">
    <property type="protein sequence ID" value="EFC49302.1"/>
    <property type="molecule type" value="Genomic_DNA"/>
</dbReference>
<name>D2V1G5_NAEGR</name>
<protein>
    <submittedName>
        <fullName evidence="8">Predicted protein</fullName>
    </submittedName>
</protein>
<evidence type="ECO:0000313" key="8">
    <source>
        <dbReference type="EMBL" id="EFC49302.1"/>
    </source>
</evidence>
<reference evidence="8 9" key="1">
    <citation type="journal article" date="2010" name="Cell">
        <title>The genome of Naegleria gruberi illuminates early eukaryotic versatility.</title>
        <authorList>
            <person name="Fritz-Laylin L.K."/>
            <person name="Prochnik S.E."/>
            <person name="Ginger M.L."/>
            <person name="Dacks J.B."/>
            <person name="Carpenter M.L."/>
            <person name="Field M.C."/>
            <person name="Kuo A."/>
            <person name="Paredez A."/>
            <person name="Chapman J."/>
            <person name="Pham J."/>
            <person name="Shu S."/>
            <person name="Neupane R."/>
            <person name="Cipriano M."/>
            <person name="Mancuso J."/>
            <person name="Tu H."/>
            <person name="Salamov A."/>
            <person name="Lindquist E."/>
            <person name="Shapiro H."/>
            <person name="Lucas S."/>
            <person name="Grigoriev I.V."/>
            <person name="Cande W.Z."/>
            <person name="Fulton C."/>
            <person name="Rokhsar D.S."/>
            <person name="Dawson S.C."/>
        </authorList>
    </citation>
    <scope>NUCLEOTIDE SEQUENCE [LARGE SCALE GENOMIC DNA]</scope>
    <source>
        <strain evidence="8 9">NEG-M</strain>
    </source>
</reference>
<comment type="subcellular location">
    <subcellularLocation>
        <location evidence="1">Endoplasmic reticulum membrane</location>
    </subcellularLocation>
</comment>
<dbReference type="STRING" id="5762.D2V1G5"/>
<dbReference type="GeneID" id="8855164"/>
<proteinExistence type="inferred from homology"/>
<gene>
    <name evidence="8" type="ORF">NAEGRDRAFT_62571</name>
</gene>
<dbReference type="Proteomes" id="UP000006671">
    <property type="component" value="Unassembled WGS sequence"/>
</dbReference>
<dbReference type="PANTHER" id="PTHR10868">
    <property type="entry name" value="SIGMA 1-TYPE OPIOID RECEPTOR-RELATED"/>
    <property type="match status" value="1"/>
</dbReference>
<keyword evidence="4" id="KW-0256">Endoplasmic reticulum</keyword>
<dbReference type="InterPro" id="IPR006716">
    <property type="entry name" value="ERG2_sigma1_rcpt-like"/>
</dbReference>
<evidence type="ECO:0000256" key="5">
    <source>
        <dbReference type="ARBA" id="ARBA00022989"/>
    </source>
</evidence>
<organism evidence="9">
    <name type="scientific">Naegleria gruberi</name>
    <name type="common">Amoeba</name>
    <dbReference type="NCBI Taxonomy" id="5762"/>
    <lineage>
        <taxon>Eukaryota</taxon>
        <taxon>Discoba</taxon>
        <taxon>Heterolobosea</taxon>
        <taxon>Tetramitia</taxon>
        <taxon>Eutetramitia</taxon>
        <taxon>Vahlkampfiidae</taxon>
        <taxon>Naegleria</taxon>
    </lineage>
</organism>
<sequence>MSLTLILTTCVATFLFFYVAAKNKFFEKLFASQFVFDPKELDKIVKSAVKKYPDNFKVDQVGEMKINHSDETTVCTLKYDGCKERKWTRETPDMDGKFNEPAENPNAIFELRCEEILRQLHEKYPKYCADMKSMDFFDSKKMKEQWMFNMCGGALGQIAIFHFSFTEYILLYGSPVGAGGFSGRYMMDVYDYIISGHHETYTPGNIRGLHYTPGDMTFLPRFEACTYRSQPHTYMMEYGRGFPGVIGGAMYPFVSALFTTLDFYSFYHQIKVVAGHMYKNWIINRKF</sequence>
<dbReference type="GO" id="GO:0005789">
    <property type="term" value="C:endoplasmic reticulum membrane"/>
    <property type="evidence" value="ECO:0007669"/>
    <property type="project" value="UniProtKB-SubCell"/>
</dbReference>
<evidence type="ECO:0000256" key="1">
    <source>
        <dbReference type="ARBA" id="ARBA00004586"/>
    </source>
</evidence>
<dbReference type="eggNOG" id="KOG4143">
    <property type="taxonomic scope" value="Eukaryota"/>
</dbReference>
<dbReference type="InParanoid" id="D2V1G5"/>
<keyword evidence="6" id="KW-0472">Membrane</keyword>
<dbReference type="PANTHER" id="PTHR10868:SF1">
    <property type="entry name" value="SIGMA NON-OPIOID INTRACELLULAR RECEPTOR 1"/>
    <property type="match status" value="1"/>
</dbReference>
<comment type="similarity">
    <text evidence="2 7">Belongs to the ERG2 family.</text>
</comment>
<evidence type="ECO:0000256" key="6">
    <source>
        <dbReference type="ARBA" id="ARBA00023136"/>
    </source>
</evidence>
<dbReference type="OrthoDB" id="347124at2759"/>
<evidence type="ECO:0000313" key="9">
    <source>
        <dbReference type="Proteomes" id="UP000006671"/>
    </source>
</evidence>
<dbReference type="Pfam" id="PF04622">
    <property type="entry name" value="ERG2_Sigma1R"/>
    <property type="match status" value="1"/>
</dbReference>
<dbReference type="AlphaFoldDB" id="D2V1G5"/>
<dbReference type="OMA" id="FELRCEE"/>
<dbReference type="VEuPathDB" id="AmoebaDB:NAEGRDRAFT_62571"/>
<evidence type="ECO:0000256" key="4">
    <source>
        <dbReference type="ARBA" id="ARBA00022824"/>
    </source>
</evidence>
<evidence type="ECO:0000256" key="2">
    <source>
        <dbReference type="ARBA" id="ARBA00007141"/>
    </source>
</evidence>
<keyword evidence="9" id="KW-1185">Reference proteome</keyword>
<keyword evidence="3" id="KW-0812">Transmembrane</keyword>
<accession>D2V1G5</accession>
<evidence type="ECO:0000256" key="3">
    <source>
        <dbReference type="ARBA" id="ARBA00022692"/>
    </source>
</evidence>
<keyword evidence="5" id="KW-1133">Transmembrane helix</keyword>
<dbReference type="RefSeq" id="XP_002682046.1">
    <property type="nucleotide sequence ID" value="XM_002682000.1"/>
</dbReference>
<evidence type="ECO:0000256" key="7">
    <source>
        <dbReference type="RuleBase" id="RU368083"/>
    </source>
</evidence>